<evidence type="ECO:0000313" key="2">
    <source>
        <dbReference type="Proteomes" id="UP000182229"/>
    </source>
</evidence>
<dbReference type="RefSeq" id="WP_071899699.1">
    <property type="nucleotide sequence ID" value="NZ_MPIN01000004.1"/>
</dbReference>
<accession>A0A1L9BB84</accession>
<reference evidence="2" key="1">
    <citation type="submission" date="2016-11" db="EMBL/GenBank/DDBJ databases">
        <authorList>
            <person name="Shukria A."/>
            <person name="Stevens D.C."/>
        </authorList>
    </citation>
    <scope>NUCLEOTIDE SEQUENCE [LARGE SCALE GENOMIC DNA]</scope>
    <source>
        <strain evidence="2">Cbfe23</strain>
    </source>
</reference>
<dbReference type="EMBL" id="MPIN01000004">
    <property type="protein sequence ID" value="OJH39527.1"/>
    <property type="molecule type" value="Genomic_DNA"/>
</dbReference>
<dbReference type="STRING" id="83449.BON30_18705"/>
<sequence>MSRLRPAPLLLAALLAGCGEDSNKPPDEQPGPREKPVYSLATTIFSQAGSATYVSVFDSLDVTGLDLEKAREHSGFATIGAVDGALFVGSGEAPEVLRYNVSDDGSLQDAGKVSFANYGLQSAALYLNHFVDSTSAYMSLDETRRIVWNPSTMQISGALDAQGLASEREGLVVKSSYDRARVVRDGFSFQPFYWTDGTYYDFLPGSQIAVYSNADDSLVKLIDAPCPGLDVATQDEAGNIYFSNWVFSAAAPVLEDSAPDTCVVRIKAGEQVLDSAWTRSLSALVGNRQTAAYRYLANGVGIVAVFHAENVVINNETEPSVITSGNHWKLWRVNLDAGTAAPVEGLDFIAGGYYAFRIEGRTFLLLPTSDYARTSIWELGVDGAAVKRFETLGWAYQLVKVR</sequence>
<gene>
    <name evidence="1" type="ORF">BON30_18705</name>
</gene>
<organism evidence="1 2">
    <name type="scientific">Cystobacter ferrugineus</name>
    <dbReference type="NCBI Taxonomy" id="83449"/>
    <lineage>
        <taxon>Bacteria</taxon>
        <taxon>Pseudomonadati</taxon>
        <taxon>Myxococcota</taxon>
        <taxon>Myxococcia</taxon>
        <taxon>Myxococcales</taxon>
        <taxon>Cystobacterineae</taxon>
        <taxon>Archangiaceae</taxon>
        <taxon>Cystobacter</taxon>
    </lineage>
</organism>
<reference evidence="1 2" key="2">
    <citation type="submission" date="2016-12" db="EMBL/GenBank/DDBJ databases">
        <title>Draft Genome Sequence of Cystobacter ferrugineus Strain Cbfe23.</title>
        <authorList>
            <person name="Akbar S."/>
            <person name="Dowd S.E."/>
            <person name="Stevens D.C."/>
        </authorList>
    </citation>
    <scope>NUCLEOTIDE SEQUENCE [LARGE SCALE GENOMIC DNA]</scope>
    <source>
        <strain evidence="1 2">Cbfe23</strain>
    </source>
</reference>
<dbReference type="OrthoDB" id="5379593at2"/>
<evidence type="ECO:0000313" key="1">
    <source>
        <dbReference type="EMBL" id="OJH39527.1"/>
    </source>
</evidence>
<name>A0A1L9BB84_9BACT</name>
<keyword evidence="2" id="KW-1185">Reference proteome</keyword>
<dbReference type="Proteomes" id="UP000182229">
    <property type="component" value="Unassembled WGS sequence"/>
</dbReference>
<dbReference type="AlphaFoldDB" id="A0A1L9BB84"/>
<protein>
    <submittedName>
        <fullName evidence="1">MxcI</fullName>
    </submittedName>
</protein>
<dbReference type="PROSITE" id="PS51257">
    <property type="entry name" value="PROKAR_LIPOPROTEIN"/>
    <property type="match status" value="1"/>
</dbReference>
<comment type="caution">
    <text evidence="1">The sequence shown here is derived from an EMBL/GenBank/DDBJ whole genome shotgun (WGS) entry which is preliminary data.</text>
</comment>
<proteinExistence type="predicted"/>